<evidence type="ECO:0000256" key="2">
    <source>
        <dbReference type="ARBA" id="ARBA00004651"/>
    </source>
</evidence>
<evidence type="ECO:0000256" key="11">
    <source>
        <dbReference type="SAM" id="SignalP"/>
    </source>
</evidence>
<evidence type="ECO:0000256" key="3">
    <source>
        <dbReference type="ARBA" id="ARBA00006366"/>
    </source>
</evidence>
<evidence type="ECO:0000313" key="13">
    <source>
        <dbReference type="Proteomes" id="UP000186817"/>
    </source>
</evidence>
<dbReference type="PANTHER" id="PTHR13465">
    <property type="entry name" value="UPF0183 PROTEIN"/>
    <property type="match status" value="1"/>
</dbReference>
<feature type="transmembrane region" description="Helical" evidence="10">
    <location>
        <begin position="617"/>
        <end position="636"/>
    </location>
</feature>
<dbReference type="Proteomes" id="UP000186817">
    <property type="component" value="Unassembled WGS sequence"/>
</dbReference>
<name>A0A1Q9CLV3_SYMMI</name>
<feature type="chain" id="PRO_5012660821" evidence="11">
    <location>
        <begin position="29"/>
        <end position="1034"/>
    </location>
</feature>
<reference evidence="12 13" key="1">
    <citation type="submission" date="2016-02" db="EMBL/GenBank/DDBJ databases">
        <title>Genome analysis of coral dinoflagellate symbionts highlights evolutionary adaptations to a symbiotic lifestyle.</title>
        <authorList>
            <person name="Aranda M."/>
            <person name="Li Y."/>
            <person name="Liew Y.J."/>
            <person name="Baumgarten S."/>
            <person name="Simakov O."/>
            <person name="Wilson M."/>
            <person name="Piel J."/>
            <person name="Ashoor H."/>
            <person name="Bougouffa S."/>
            <person name="Bajic V.B."/>
            <person name="Ryu T."/>
            <person name="Ravasi T."/>
            <person name="Bayer T."/>
            <person name="Micklem G."/>
            <person name="Kim H."/>
            <person name="Bhak J."/>
            <person name="Lajeunesse T.C."/>
            <person name="Voolstra C.R."/>
        </authorList>
    </citation>
    <scope>NUCLEOTIDE SEQUENCE [LARGE SCALE GENOMIC DNA]</scope>
    <source>
        <strain evidence="12 13">CCMP2467</strain>
    </source>
</reference>
<gene>
    <name evidence="12" type="ORF">AK812_SmicGene35287</name>
</gene>
<dbReference type="PANTHER" id="PTHR13465:SF2">
    <property type="entry name" value="PHAGOSOME ASSEMBLY FACTOR 1"/>
    <property type="match status" value="1"/>
</dbReference>
<feature type="transmembrane region" description="Helical" evidence="10">
    <location>
        <begin position="648"/>
        <end position="670"/>
    </location>
</feature>
<keyword evidence="6 10" id="KW-0812">Transmembrane</keyword>
<feature type="transmembrane region" description="Helical" evidence="10">
    <location>
        <begin position="875"/>
        <end position="893"/>
    </location>
</feature>
<keyword evidence="8 10" id="KW-0472">Membrane</keyword>
<dbReference type="AlphaFoldDB" id="A0A1Q9CLV3"/>
<dbReference type="Pfam" id="PF03676">
    <property type="entry name" value="PHAF1"/>
    <property type="match status" value="2"/>
</dbReference>
<dbReference type="GO" id="GO:0005886">
    <property type="term" value="C:plasma membrane"/>
    <property type="evidence" value="ECO:0007669"/>
    <property type="project" value="UniProtKB-SubCell"/>
</dbReference>
<feature type="transmembrane region" description="Helical" evidence="10">
    <location>
        <begin position="835"/>
        <end position="855"/>
    </location>
</feature>
<comment type="subcellular location">
    <subcellularLocation>
        <location evidence="2">Cell membrane</location>
        <topology evidence="2">Multi-pass membrane protein</topology>
    </subcellularLocation>
</comment>
<organism evidence="12 13">
    <name type="scientific">Symbiodinium microadriaticum</name>
    <name type="common">Dinoflagellate</name>
    <name type="synonym">Zooxanthella microadriatica</name>
    <dbReference type="NCBI Taxonomy" id="2951"/>
    <lineage>
        <taxon>Eukaryota</taxon>
        <taxon>Sar</taxon>
        <taxon>Alveolata</taxon>
        <taxon>Dinophyceae</taxon>
        <taxon>Suessiales</taxon>
        <taxon>Symbiodiniaceae</taxon>
        <taxon>Symbiodinium</taxon>
    </lineage>
</organism>
<evidence type="ECO:0000256" key="1">
    <source>
        <dbReference type="ARBA" id="ARBA00000215"/>
    </source>
</evidence>
<comment type="caution">
    <text evidence="12">The sequence shown here is derived from an EMBL/GenBank/DDBJ whole genome shotgun (WGS) entry which is preliminary data.</text>
</comment>
<comment type="similarity">
    <text evidence="9">Belongs to the PHAF1 family.</text>
</comment>
<comment type="similarity">
    <text evidence="3">Belongs to the riboflavin transporter family.</text>
</comment>
<keyword evidence="5" id="KW-1003">Cell membrane</keyword>
<protein>
    <submittedName>
        <fullName evidence="12">UPF0183 protein</fullName>
    </submittedName>
</protein>
<dbReference type="InterPro" id="IPR009357">
    <property type="entry name" value="Riboflavin_transptr"/>
</dbReference>
<evidence type="ECO:0000256" key="10">
    <source>
        <dbReference type="SAM" id="Phobius"/>
    </source>
</evidence>
<evidence type="ECO:0000313" key="12">
    <source>
        <dbReference type="EMBL" id="OLP83898.1"/>
    </source>
</evidence>
<proteinExistence type="inferred from homology"/>
<keyword evidence="11" id="KW-0732">Signal</keyword>
<evidence type="ECO:0000256" key="7">
    <source>
        <dbReference type="ARBA" id="ARBA00022989"/>
    </source>
</evidence>
<dbReference type="InterPro" id="IPR005373">
    <property type="entry name" value="PHAF1"/>
</dbReference>
<evidence type="ECO:0000256" key="8">
    <source>
        <dbReference type="ARBA" id="ARBA00023136"/>
    </source>
</evidence>
<dbReference type="InterPro" id="IPR039156">
    <property type="entry name" value="PHAF1/BROMI"/>
</dbReference>
<sequence length="1034" mass="113412">MPARQQLCHVVELLQCALLPCLSSRSLAAIEGICKELRKTIVAGELWARCFSLALPDFELSPTCLTVLNCEGDGRGRGELKHILGTLAAVRNHAVIDLKGVRLPLPSPAMAKQLLSKVEMARIKALKQMEEAGVPGRVLMRHVCFRQEAQVPAPYRGLDVICRASEPILFDLEKPDGQIQSLALQLKWVENEVRLRVMLVQNGMWPFPVAESEARTLAVDVVATSKMPLLATRGTQVKLGAGWYPTSGITAAMMPTSDLFRLLATDGLTCVIAVCDYVESHAVNAGLSYVNCLSLQLVEIEAKGEHPMDLEGRAPLTASRLWVFASDASFETPISVVPDLVEAVSVHPGLGVKMSGKRLRFGAMPQDVFSDFGPPQQVCVKDMIQPPLDAFRIHSRTPLRPASLDYYYNYFYLGMDVLFDGQTHLVQKIVLHTNPPTHERFSRYTRCFFQLQIEFHRGSSFLAKAQAHESHHRHHEDEKKGIGKTMTVLFTMFGMSSWWVGNAIFAQLPLLVSRLPESDALGTQLSMMVQAGNIFSISYKIIEHHVGPLDANLVVNGMHQASLLLLMFLALFWDSQLMGRSLPLLAFSILAGGLGCLSDLTYWSLVMRHPPPCTKAVGVGMSLGNFVVLGLSTVQVTGRSVDNPRFGVTNFFVLAALFQMLWGIVTLIVQDKLGPAVVWAAGFVSESFGKRLLNLINPMHEKAVALLRAEQEEAQEAQPAAAATDHPGPKSSGLPRKKKILLFEAVNFCTYATTYTLPCILPFVAATFPETGRQQSQSNTCSVLLFAHMANFAMAQERSQQCHLLLNMMIFQSIGDVSGRMLAPTSKSGSLQKKLPLVGGVVLPLCFSILIASAVDTSIISDVLSYEQAALVLPLIVMCFFFSRGMLVSAVFLRARGLTSSREAAEHLASTMGFCGQMGALSANESPLQLVGVEGTAMSSDDHEPEGKRSFAGVCIDVRWLWPDIEEALQNAGFSKSRPLVMNQSDDSHTSFGSRYFYAFPGLIFEVMQNGYLASLTMFQVPTSELPSIFHGWS</sequence>
<dbReference type="Pfam" id="PF06237">
    <property type="entry name" value="SLC52_ribofla_tr"/>
    <property type="match status" value="1"/>
</dbReference>
<feature type="signal peptide" evidence="11">
    <location>
        <begin position="1"/>
        <end position="28"/>
    </location>
</feature>
<accession>A0A1Q9CLV3</accession>
<keyword evidence="4" id="KW-0813">Transport</keyword>
<evidence type="ECO:0000256" key="5">
    <source>
        <dbReference type="ARBA" id="ARBA00022475"/>
    </source>
</evidence>
<evidence type="ECO:0000256" key="6">
    <source>
        <dbReference type="ARBA" id="ARBA00022692"/>
    </source>
</evidence>
<evidence type="ECO:0000256" key="9">
    <source>
        <dbReference type="ARBA" id="ARBA00024339"/>
    </source>
</evidence>
<dbReference type="OrthoDB" id="412651at2759"/>
<keyword evidence="13" id="KW-1185">Reference proteome</keyword>
<comment type="catalytic activity">
    <reaction evidence="1">
        <text>riboflavin(in) = riboflavin(out)</text>
        <dbReference type="Rhea" id="RHEA:35015"/>
        <dbReference type="ChEBI" id="CHEBI:57986"/>
    </reaction>
</comment>
<dbReference type="GO" id="GO:0032217">
    <property type="term" value="F:riboflavin transmembrane transporter activity"/>
    <property type="evidence" value="ECO:0007669"/>
    <property type="project" value="InterPro"/>
</dbReference>
<keyword evidence="7 10" id="KW-1133">Transmembrane helix</keyword>
<feature type="transmembrane region" description="Helical" evidence="10">
    <location>
        <begin position="584"/>
        <end position="605"/>
    </location>
</feature>
<evidence type="ECO:0000256" key="4">
    <source>
        <dbReference type="ARBA" id="ARBA00022448"/>
    </source>
</evidence>
<dbReference type="EMBL" id="LSRX01001084">
    <property type="protein sequence ID" value="OLP83898.1"/>
    <property type="molecule type" value="Genomic_DNA"/>
</dbReference>